<comment type="caution">
    <text evidence="6">The sequence shown here is derived from an EMBL/GenBank/DDBJ whole genome shotgun (WGS) entry which is preliminary data.</text>
</comment>
<evidence type="ECO:0000256" key="3">
    <source>
        <dbReference type="ARBA" id="ARBA00022679"/>
    </source>
</evidence>
<keyword evidence="4" id="KW-0949">S-adenosyl-L-methionine</keyword>
<dbReference type="PROSITE" id="PS00092">
    <property type="entry name" value="N6_MTASE"/>
    <property type="match status" value="1"/>
</dbReference>
<dbReference type="GO" id="GO:0003677">
    <property type="term" value="F:DNA binding"/>
    <property type="evidence" value="ECO:0007669"/>
    <property type="project" value="InterPro"/>
</dbReference>
<dbReference type="AlphaFoldDB" id="A0A7V6CN34"/>
<feature type="domain" description="DNA methylase N-4/N-6" evidence="5">
    <location>
        <begin position="46"/>
        <end position="248"/>
    </location>
</feature>
<dbReference type="SUPFAM" id="SSF53335">
    <property type="entry name" value="S-adenosyl-L-methionine-dependent methyltransferases"/>
    <property type="match status" value="1"/>
</dbReference>
<dbReference type="Gene3D" id="3.40.50.150">
    <property type="entry name" value="Vaccinia Virus protein VP39"/>
    <property type="match status" value="1"/>
</dbReference>
<dbReference type="GO" id="GO:0032259">
    <property type="term" value="P:methylation"/>
    <property type="evidence" value="ECO:0007669"/>
    <property type="project" value="UniProtKB-KW"/>
</dbReference>
<dbReference type="InterPro" id="IPR002941">
    <property type="entry name" value="DNA_methylase_N4/N6"/>
</dbReference>
<keyword evidence="2 6" id="KW-0489">Methyltransferase</keyword>
<protein>
    <submittedName>
        <fullName evidence="6">Site-specific DNA-methyltransferase</fullName>
    </submittedName>
</protein>
<gene>
    <name evidence="6" type="ORF">ENV79_04060</name>
</gene>
<evidence type="ECO:0000259" key="5">
    <source>
        <dbReference type="Pfam" id="PF01555"/>
    </source>
</evidence>
<evidence type="ECO:0000256" key="1">
    <source>
        <dbReference type="ARBA" id="ARBA00006594"/>
    </source>
</evidence>
<dbReference type="InterPro" id="IPR029063">
    <property type="entry name" value="SAM-dependent_MTases_sf"/>
</dbReference>
<organism evidence="6">
    <name type="scientific">candidate division WOR-3 bacterium</name>
    <dbReference type="NCBI Taxonomy" id="2052148"/>
    <lineage>
        <taxon>Bacteria</taxon>
        <taxon>Bacteria division WOR-3</taxon>
    </lineage>
</organism>
<proteinExistence type="inferred from homology"/>
<evidence type="ECO:0000313" key="6">
    <source>
        <dbReference type="EMBL" id="HHR48801.1"/>
    </source>
</evidence>
<dbReference type="InterPro" id="IPR002052">
    <property type="entry name" value="DNA_methylase_N6_adenine_CS"/>
</dbReference>
<dbReference type="PRINTS" id="PR00506">
    <property type="entry name" value="D21N6MTFRASE"/>
</dbReference>
<keyword evidence="3 6" id="KW-0808">Transferase</keyword>
<evidence type="ECO:0000256" key="4">
    <source>
        <dbReference type="ARBA" id="ARBA00022691"/>
    </source>
</evidence>
<dbReference type="EMBL" id="DTHS01000025">
    <property type="protein sequence ID" value="HHR48801.1"/>
    <property type="molecule type" value="Genomic_DNA"/>
</dbReference>
<comment type="similarity">
    <text evidence="1">Belongs to the N(4)/N(6)-methyltransferase family.</text>
</comment>
<name>A0A7V6CN34_UNCW3</name>
<evidence type="ECO:0000256" key="2">
    <source>
        <dbReference type="ARBA" id="ARBA00022603"/>
    </source>
</evidence>
<reference evidence="6" key="1">
    <citation type="journal article" date="2020" name="mSystems">
        <title>Genome- and Community-Level Interaction Insights into Carbon Utilization and Element Cycling Functions of Hydrothermarchaeota in Hydrothermal Sediment.</title>
        <authorList>
            <person name="Zhou Z."/>
            <person name="Liu Y."/>
            <person name="Xu W."/>
            <person name="Pan J."/>
            <person name="Luo Z.H."/>
            <person name="Li M."/>
        </authorList>
    </citation>
    <scope>NUCLEOTIDE SEQUENCE [LARGE SCALE GENOMIC DNA]</scope>
    <source>
        <strain evidence="6">SpSt-791</strain>
    </source>
</reference>
<dbReference type="InterPro" id="IPR002295">
    <property type="entry name" value="N4/N6-MTase_EcoPI_Mod-like"/>
</dbReference>
<accession>A0A7V6CN34</accession>
<sequence length="281" mass="32945">MEKKKGNLSLNLTVSEKTSKKKALIQELLNKYEIKDMNDWQNVNANLIITDPPFGIDFDGKKTNYHRNVNNVVDGYIEWSVSEYGEKIQQLLECIKRNLREDGQALIFSGWQNSKIIHEKILQFKGLTLRGKLYWIYNFAPVCRKKPSHNVYEIYWVTKGEKWTFHNRCTTSHCQRGEPNLTSLIFKRDYKVNMPKYPTRLPFKLLQCLIEHFSNKGDLIFDPLCGSGMVGISAYLLGRDFIMGDLNPNGKVVFQHLLDYYLNKEGLIQDQKLLIWWKKQD</sequence>
<dbReference type="GO" id="GO:0008170">
    <property type="term" value="F:N-methyltransferase activity"/>
    <property type="evidence" value="ECO:0007669"/>
    <property type="project" value="InterPro"/>
</dbReference>
<dbReference type="Pfam" id="PF01555">
    <property type="entry name" value="N6_N4_Mtase"/>
    <property type="match status" value="1"/>
</dbReference>